<keyword evidence="8" id="KW-0472">Membrane</keyword>
<dbReference type="UniPathway" id="UPA00958"/>
<dbReference type="GO" id="GO:0009244">
    <property type="term" value="P:lipopolysaccharide core region biosynthetic process"/>
    <property type="evidence" value="ECO:0007669"/>
    <property type="project" value="UniProtKB-UniRule"/>
</dbReference>
<comment type="caution">
    <text evidence="10">The sequence shown here is derived from an EMBL/GenBank/DDBJ whole genome shotgun (WGS) entry which is preliminary data.</text>
</comment>
<proteinExistence type="inferred from homology"/>
<dbReference type="OrthoDB" id="9789797at2"/>
<dbReference type="InterPro" id="IPR038107">
    <property type="entry name" value="Glycos_transf_N_sf"/>
</dbReference>
<sequence>MRLLYDIGVRGYKLLIRLASLRSEKARKWLDGRRNIFSRLKEELPSNKSIYWFHVASLGEFEQGRPVIEAIRKKAPDVRILLTFFSPSGYEVRKNYEFADYVYYLPLDTPYNVKRFLDIVNPEKAFFVKYEFWYHYLTALKKRGIPTYIFSAIFRPSQIFFKPWGSWYRKALRAYNHIFVQNQESLDLLKKFGFTNVSLSGDTRFDRVGQIADAAPRLSVLDEFASGKKLVVAGSTWKADEALLLEYINSSELPVKYVIAPHEVSDKSIQRITESLNKKYVRFSKAGNGDLKGADVLIVDGYGYLTSVYRYGNLAYIGGGFGSGIHNILEAATFGMPVVFGPNHEKFQEALDLLEKKAAFCIHDYEEFKSVMDEYLKDDKKLQVTSDLASNYVSQSRGASDVIVRYIFN</sequence>
<dbReference type="Gene3D" id="3.40.50.2000">
    <property type="entry name" value="Glycogen Phosphorylase B"/>
    <property type="match status" value="1"/>
</dbReference>
<dbReference type="Proteomes" id="UP000391834">
    <property type="component" value="Unassembled WGS sequence"/>
</dbReference>
<comment type="subcellular location">
    <subcellularLocation>
        <location evidence="8">Cell membrane</location>
    </subcellularLocation>
</comment>
<feature type="domain" description="3-deoxy-D-manno-octulosonic-acid transferase N-terminal" evidence="9">
    <location>
        <begin position="41"/>
        <end position="206"/>
    </location>
</feature>
<dbReference type="PANTHER" id="PTHR42755">
    <property type="entry name" value="3-DEOXY-MANNO-OCTULOSONATE CYTIDYLYLTRANSFERASE"/>
    <property type="match status" value="1"/>
</dbReference>
<comment type="catalytic activity">
    <reaction evidence="6 8">
        <text>lipid IVA (E. coli) + CMP-3-deoxy-beta-D-manno-octulosonate = alpha-Kdo-(2-&gt;6)-lipid IVA (E. coli) + CMP + H(+)</text>
        <dbReference type="Rhea" id="RHEA:28066"/>
        <dbReference type="ChEBI" id="CHEBI:15378"/>
        <dbReference type="ChEBI" id="CHEBI:58603"/>
        <dbReference type="ChEBI" id="CHEBI:60364"/>
        <dbReference type="ChEBI" id="CHEBI:60377"/>
        <dbReference type="ChEBI" id="CHEBI:85987"/>
        <dbReference type="EC" id="2.4.99.12"/>
    </reaction>
</comment>
<dbReference type="EC" id="2.4.99.12" evidence="2 8"/>
<evidence type="ECO:0000313" key="10">
    <source>
        <dbReference type="EMBL" id="GET32974.1"/>
    </source>
</evidence>
<dbReference type="RefSeq" id="WP_025862852.1">
    <property type="nucleotide sequence ID" value="NZ_BLAX01000001.1"/>
</dbReference>
<dbReference type="InterPro" id="IPR007507">
    <property type="entry name" value="Glycos_transf_N"/>
</dbReference>
<evidence type="ECO:0000256" key="2">
    <source>
        <dbReference type="ARBA" id="ARBA00012621"/>
    </source>
</evidence>
<evidence type="ECO:0000256" key="5">
    <source>
        <dbReference type="ARBA" id="ARBA00031445"/>
    </source>
</evidence>
<feature type="active site" description="Proton acceptor" evidence="7">
    <location>
        <position position="60"/>
    </location>
</feature>
<dbReference type="GO" id="GO:0043842">
    <property type="term" value="F:Kdo transferase activity"/>
    <property type="evidence" value="ECO:0007669"/>
    <property type="project" value="UniProtKB-EC"/>
</dbReference>
<name>A0A5M4AYW7_9BACT</name>
<dbReference type="InterPro" id="IPR039901">
    <property type="entry name" value="Kdotransferase"/>
</dbReference>
<keyword evidence="8" id="KW-0448">Lipopolysaccharide biosynthesis</keyword>
<comment type="function">
    <text evidence="8">Involved in lipopolysaccharide (LPS) biosynthesis. Catalyzes the transfer of 3-deoxy-D-manno-octulosonate (Kdo) residue(s) from CMP-Kdo to lipid IV(A), the tetraacyldisaccharide-1,4'-bisphosphate precursor of lipid A.</text>
</comment>
<protein>
    <recommendedName>
        <fullName evidence="3 8">3-deoxy-D-manno-octulosonic acid transferase</fullName>
        <shortName evidence="8">Kdo transferase</shortName>
        <ecNumber evidence="2 8">2.4.99.12</ecNumber>
    </recommendedName>
    <alternativeName>
        <fullName evidence="5 8">Lipid IV(A) 3-deoxy-D-manno-octulosonic acid transferase</fullName>
    </alternativeName>
</protein>
<dbReference type="PANTHER" id="PTHR42755:SF1">
    <property type="entry name" value="3-DEOXY-D-MANNO-OCTULOSONIC ACID TRANSFERASE, MITOCHONDRIAL-RELATED"/>
    <property type="match status" value="1"/>
</dbReference>
<keyword evidence="8" id="KW-1003">Cell membrane</keyword>
<dbReference type="Pfam" id="PF04413">
    <property type="entry name" value="Glycos_transf_N"/>
    <property type="match status" value="1"/>
</dbReference>
<organism evidence="10 11">
    <name type="scientific">Prolixibacter bellariivorans</name>
    <dbReference type="NCBI Taxonomy" id="314319"/>
    <lineage>
        <taxon>Bacteria</taxon>
        <taxon>Pseudomonadati</taxon>
        <taxon>Bacteroidota</taxon>
        <taxon>Bacteroidia</taxon>
        <taxon>Marinilabiliales</taxon>
        <taxon>Prolixibacteraceae</taxon>
        <taxon>Prolixibacter</taxon>
    </lineage>
</organism>
<accession>A0A5M4AYW7</accession>
<comment type="pathway">
    <text evidence="1 8">Bacterial outer membrane biogenesis; LPS core biosynthesis.</text>
</comment>
<evidence type="ECO:0000256" key="4">
    <source>
        <dbReference type="ARBA" id="ARBA00022679"/>
    </source>
</evidence>
<dbReference type="GO" id="GO:0009245">
    <property type="term" value="P:lipid A biosynthetic process"/>
    <property type="evidence" value="ECO:0007669"/>
    <property type="project" value="TreeGrafter"/>
</dbReference>
<evidence type="ECO:0000256" key="3">
    <source>
        <dbReference type="ARBA" id="ARBA00019077"/>
    </source>
</evidence>
<evidence type="ECO:0000256" key="1">
    <source>
        <dbReference type="ARBA" id="ARBA00004713"/>
    </source>
</evidence>
<evidence type="ECO:0000313" key="11">
    <source>
        <dbReference type="Proteomes" id="UP000391834"/>
    </source>
</evidence>
<reference evidence="10 11" key="1">
    <citation type="submission" date="2019-10" db="EMBL/GenBank/DDBJ databases">
        <title>Prolixibacter strains distinguished by the presence of nitrate reductase genes were adept at nitrate-dependent anaerobic corrosion of metallic iron and carbon steel.</title>
        <authorList>
            <person name="Iino T."/>
            <person name="Shono N."/>
            <person name="Ito K."/>
            <person name="Nakamura R."/>
            <person name="Sueoka K."/>
            <person name="Harayama S."/>
            <person name="Ohkuma M."/>
        </authorList>
    </citation>
    <scope>NUCLEOTIDE SEQUENCE [LARGE SCALE GENOMIC DNA]</scope>
    <source>
        <strain evidence="10 11">JCM 13498</strain>
    </source>
</reference>
<comment type="similarity">
    <text evidence="8">Belongs to the glycosyltransferase group 1 family.</text>
</comment>
<evidence type="ECO:0000256" key="6">
    <source>
        <dbReference type="ARBA" id="ARBA00049183"/>
    </source>
</evidence>
<gene>
    <name evidence="10" type="ORF">PbJCM13498_18370</name>
</gene>
<evidence type="ECO:0000256" key="7">
    <source>
        <dbReference type="PIRSR" id="PIRSR639901-1"/>
    </source>
</evidence>
<dbReference type="SUPFAM" id="SSF53756">
    <property type="entry name" value="UDP-Glycosyltransferase/glycogen phosphorylase"/>
    <property type="match status" value="1"/>
</dbReference>
<dbReference type="AlphaFoldDB" id="A0A5M4AYW7"/>
<keyword evidence="11" id="KW-1185">Reference proteome</keyword>
<evidence type="ECO:0000256" key="8">
    <source>
        <dbReference type="RuleBase" id="RU365103"/>
    </source>
</evidence>
<evidence type="ECO:0000259" key="9">
    <source>
        <dbReference type="Pfam" id="PF04413"/>
    </source>
</evidence>
<keyword evidence="4 8" id="KW-0808">Transferase</keyword>
<dbReference type="GO" id="GO:0005886">
    <property type="term" value="C:plasma membrane"/>
    <property type="evidence" value="ECO:0007669"/>
    <property type="project" value="UniProtKB-SubCell"/>
</dbReference>
<dbReference type="EMBL" id="BLAX01000001">
    <property type="protein sequence ID" value="GET32974.1"/>
    <property type="molecule type" value="Genomic_DNA"/>
</dbReference>
<dbReference type="Gene3D" id="3.40.50.11720">
    <property type="entry name" value="3-Deoxy-D-manno-octulosonic-acid transferase, N-terminal domain"/>
    <property type="match status" value="1"/>
</dbReference>